<dbReference type="Proteomes" id="UP000509302">
    <property type="component" value="Chromosome"/>
</dbReference>
<gene>
    <name evidence="2" type="ORF">HYG79_11265</name>
</gene>
<dbReference type="AlphaFoldDB" id="A0A7H9AR83"/>
<proteinExistence type="predicted"/>
<reference evidence="2 3" key="1">
    <citation type="journal article" date="2006" name="Int. J. Syst. Evol. Microbiol.">
        <title>Costertonia aggregata gen. nov., sp. nov., a mesophilic marine bacterium of the family Flavobacteriaceae, isolated from a mature biofilm.</title>
        <authorList>
            <person name="Kwon K.K."/>
            <person name="Lee Y.K."/>
            <person name="Lee H.K."/>
        </authorList>
    </citation>
    <scope>NUCLEOTIDE SEQUENCE [LARGE SCALE GENOMIC DNA]</scope>
    <source>
        <strain evidence="2 3">KCCM 42265</strain>
    </source>
</reference>
<sequence>MKTKNRRHNWILILFIALQIPTGVYSQNKSVESEILKNGEIIRKAFVDGNIEKIKSLHHPNVIKALEYKDLKIGRDEVIKGLKETLENFNLEFIENDVESIFVNENIAIEQTKFSIKGTPKNGGEPFVFSGRTMVTYIRYGKSPTGWATIREIIQPATE</sequence>
<protein>
    <submittedName>
        <fullName evidence="2">Nuclear transport factor 2 family protein</fullName>
    </submittedName>
</protein>
<dbReference type="Pfam" id="PF14534">
    <property type="entry name" value="DUF4440"/>
    <property type="match status" value="1"/>
</dbReference>
<name>A0A7H9AR83_9FLAO</name>
<evidence type="ECO:0000259" key="1">
    <source>
        <dbReference type="Pfam" id="PF14534"/>
    </source>
</evidence>
<feature type="domain" description="DUF4440" evidence="1">
    <location>
        <begin position="36"/>
        <end position="139"/>
    </location>
</feature>
<organism evidence="2 3">
    <name type="scientific">Costertonia aggregata</name>
    <dbReference type="NCBI Taxonomy" id="343403"/>
    <lineage>
        <taxon>Bacteria</taxon>
        <taxon>Pseudomonadati</taxon>
        <taxon>Bacteroidota</taxon>
        <taxon>Flavobacteriia</taxon>
        <taxon>Flavobacteriales</taxon>
        <taxon>Flavobacteriaceae</taxon>
        <taxon>Costertonia</taxon>
    </lineage>
</organism>
<dbReference type="Gene3D" id="3.10.450.50">
    <property type="match status" value="1"/>
</dbReference>
<dbReference type="InterPro" id="IPR027843">
    <property type="entry name" value="DUF4440"/>
</dbReference>
<dbReference type="KEGG" id="cagg:HYG79_11265"/>
<dbReference type="InterPro" id="IPR032710">
    <property type="entry name" value="NTF2-like_dom_sf"/>
</dbReference>
<accession>A0A7H9AR83</accession>
<evidence type="ECO:0000313" key="2">
    <source>
        <dbReference type="EMBL" id="QLG45902.1"/>
    </source>
</evidence>
<dbReference type="SUPFAM" id="SSF54427">
    <property type="entry name" value="NTF2-like"/>
    <property type="match status" value="1"/>
</dbReference>
<dbReference type="RefSeq" id="WP_179242189.1">
    <property type="nucleotide sequence ID" value="NZ_CP058595.1"/>
</dbReference>
<keyword evidence="3" id="KW-1185">Reference proteome</keyword>
<evidence type="ECO:0000313" key="3">
    <source>
        <dbReference type="Proteomes" id="UP000509302"/>
    </source>
</evidence>
<dbReference type="EMBL" id="CP058595">
    <property type="protein sequence ID" value="QLG45902.1"/>
    <property type="molecule type" value="Genomic_DNA"/>
</dbReference>